<dbReference type="InterPro" id="IPR029063">
    <property type="entry name" value="SAM-dependent_MTases_sf"/>
</dbReference>
<gene>
    <name evidence="6" type="ORF">K491DRAFT_704112</name>
</gene>
<feature type="signal peptide" evidence="4">
    <location>
        <begin position="1"/>
        <end position="23"/>
    </location>
</feature>
<feature type="domain" description="O-methyltransferase C-terminal" evidence="5">
    <location>
        <begin position="246"/>
        <end position="393"/>
    </location>
</feature>
<dbReference type="Gene3D" id="1.10.10.10">
    <property type="entry name" value="Winged helix-like DNA-binding domain superfamily/Winged helix DNA-binding domain"/>
    <property type="match status" value="1"/>
</dbReference>
<dbReference type="AlphaFoldDB" id="A0A6A6T8J7"/>
<feature type="chain" id="PRO_5025564290" evidence="4">
    <location>
        <begin position="24"/>
        <end position="419"/>
    </location>
</feature>
<keyword evidence="4" id="KW-0732">Signal</keyword>
<evidence type="ECO:0000313" key="6">
    <source>
        <dbReference type="EMBL" id="KAF2656259.1"/>
    </source>
</evidence>
<evidence type="ECO:0000256" key="1">
    <source>
        <dbReference type="ARBA" id="ARBA00022603"/>
    </source>
</evidence>
<dbReference type="OrthoDB" id="1606438at2759"/>
<organism evidence="6 7">
    <name type="scientific">Lophiostoma macrostomum CBS 122681</name>
    <dbReference type="NCBI Taxonomy" id="1314788"/>
    <lineage>
        <taxon>Eukaryota</taxon>
        <taxon>Fungi</taxon>
        <taxon>Dikarya</taxon>
        <taxon>Ascomycota</taxon>
        <taxon>Pezizomycotina</taxon>
        <taxon>Dothideomycetes</taxon>
        <taxon>Pleosporomycetidae</taxon>
        <taxon>Pleosporales</taxon>
        <taxon>Lophiostomataceae</taxon>
        <taxon>Lophiostoma</taxon>
    </lineage>
</organism>
<evidence type="ECO:0000256" key="3">
    <source>
        <dbReference type="ARBA" id="ARBA00022691"/>
    </source>
</evidence>
<dbReference type="SUPFAM" id="SSF53335">
    <property type="entry name" value="S-adenosyl-L-methionine-dependent methyltransferases"/>
    <property type="match status" value="1"/>
</dbReference>
<dbReference type="InterPro" id="IPR036388">
    <property type="entry name" value="WH-like_DNA-bd_sf"/>
</dbReference>
<evidence type="ECO:0000259" key="5">
    <source>
        <dbReference type="Pfam" id="PF00891"/>
    </source>
</evidence>
<sequence length="419" mass="46968">MPSATRASHLVTTLALNVAAVESYLHGEGHPELSIEDDVPHYLQSNPAFIQPRDTIIQACRELLVMVQGAYSTITSQRAAEFANTAAVCHFDIASSFPEGQESATFDELAQNCKLPEPDVRRIVRGCIPNYIFQEKNVGEVSHTAASKALAKCNLLREHVEMMCGEILPGALKYTDAMEKWPGSEEPNQAGFNIANNTQHPAFEHMAKNGRLERFTNSMKVASMSPANSPIWLVEHYPWHCLDSGTLVDVGGSSGAYSIPIAEHYPEMKCIIQDLPNVVHRAEKEVPDNLRDRVTFMPHDFFTEQPVKSADVYLLRWVLHDWSDKYAIRIIRNLIPALAKHSKIVVQEFVLPEPGKIPTLEDRNLRNYDICMRGLSNGKERETKDWESLFARADPRFRIVGIVKPQGSALSIVEIAWEA</sequence>
<dbReference type="GO" id="GO:0032259">
    <property type="term" value="P:methylation"/>
    <property type="evidence" value="ECO:0007669"/>
    <property type="project" value="UniProtKB-KW"/>
</dbReference>
<dbReference type="PROSITE" id="PS51683">
    <property type="entry name" value="SAM_OMT_II"/>
    <property type="match status" value="1"/>
</dbReference>
<keyword evidence="7" id="KW-1185">Reference proteome</keyword>
<dbReference type="Gene3D" id="3.40.50.150">
    <property type="entry name" value="Vaccinia Virus protein VP39"/>
    <property type="match status" value="1"/>
</dbReference>
<name>A0A6A6T8J7_9PLEO</name>
<dbReference type="CDD" id="cd02440">
    <property type="entry name" value="AdoMet_MTases"/>
    <property type="match status" value="1"/>
</dbReference>
<dbReference type="PANTHER" id="PTHR43712">
    <property type="entry name" value="PUTATIVE (AFU_ORTHOLOGUE AFUA_4G14580)-RELATED"/>
    <property type="match status" value="1"/>
</dbReference>
<protein>
    <submittedName>
        <fullName evidence="6">Putative O-methyltransferase</fullName>
    </submittedName>
</protein>
<dbReference type="EMBL" id="MU004338">
    <property type="protein sequence ID" value="KAF2656259.1"/>
    <property type="molecule type" value="Genomic_DNA"/>
</dbReference>
<dbReference type="PANTHER" id="PTHR43712:SF12">
    <property type="entry name" value="STERIGMATOCYSTIN 8-O-METHYLTRANSFERASE"/>
    <property type="match status" value="1"/>
</dbReference>
<proteinExistence type="predicted"/>
<accession>A0A6A6T8J7</accession>
<evidence type="ECO:0000256" key="2">
    <source>
        <dbReference type="ARBA" id="ARBA00022679"/>
    </source>
</evidence>
<keyword evidence="3" id="KW-0949">S-adenosyl-L-methionine</keyword>
<keyword evidence="2 6" id="KW-0808">Transferase</keyword>
<dbReference type="InterPro" id="IPR016461">
    <property type="entry name" value="COMT-like"/>
</dbReference>
<reference evidence="6" key="1">
    <citation type="journal article" date="2020" name="Stud. Mycol.">
        <title>101 Dothideomycetes genomes: a test case for predicting lifestyles and emergence of pathogens.</title>
        <authorList>
            <person name="Haridas S."/>
            <person name="Albert R."/>
            <person name="Binder M."/>
            <person name="Bloem J."/>
            <person name="Labutti K."/>
            <person name="Salamov A."/>
            <person name="Andreopoulos B."/>
            <person name="Baker S."/>
            <person name="Barry K."/>
            <person name="Bills G."/>
            <person name="Bluhm B."/>
            <person name="Cannon C."/>
            <person name="Castanera R."/>
            <person name="Culley D."/>
            <person name="Daum C."/>
            <person name="Ezra D."/>
            <person name="Gonzalez J."/>
            <person name="Henrissat B."/>
            <person name="Kuo A."/>
            <person name="Liang C."/>
            <person name="Lipzen A."/>
            <person name="Lutzoni F."/>
            <person name="Magnuson J."/>
            <person name="Mondo S."/>
            <person name="Nolan M."/>
            <person name="Ohm R."/>
            <person name="Pangilinan J."/>
            <person name="Park H.-J."/>
            <person name="Ramirez L."/>
            <person name="Alfaro M."/>
            <person name="Sun H."/>
            <person name="Tritt A."/>
            <person name="Yoshinaga Y."/>
            <person name="Zwiers L.-H."/>
            <person name="Turgeon B."/>
            <person name="Goodwin S."/>
            <person name="Spatafora J."/>
            <person name="Crous P."/>
            <person name="Grigoriev I."/>
        </authorList>
    </citation>
    <scope>NUCLEOTIDE SEQUENCE</scope>
    <source>
        <strain evidence="6">CBS 122681</strain>
    </source>
</reference>
<evidence type="ECO:0000256" key="4">
    <source>
        <dbReference type="SAM" id="SignalP"/>
    </source>
</evidence>
<evidence type="ECO:0000313" key="7">
    <source>
        <dbReference type="Proteomes" id="UP000799324"/>
    </source>
</evidence>
<dbReference type="Proteomes" id="UP000799324">
    <property type="component" value="Unassembled WGS sequence"/>
</dbReference>
<dbReference type="GO" id="GO:0008171">
    <property type="term" value="F:O-methyltransferase activity"/>
    <property type="evidence" value="ECO:0007669"/>
    <property type="project" value="InterPro"/>
</dbReference>
<keyword evidence="1 6" id="KW-0489">Methyltransferase</keyword>
<dbReference type="Pfam" id="PF00891">
    <property type="entry name" value="Methyltransf_2"/>
    <property type="match status" value="1"/>
</dbReference>
<dbReference type="InterPro" id="IPR001077">
    <property type="entry name" value="COMT_C"/>
</dbReference>